<feature type="compositionally biased region" description="Basic residues" evidence="1">
    <location>
        <begin position="33"/>
        <end position="48"/>
    </location>
</feature>
<dbReference type="EMBL" id="HBFR01028340">
    <property type="protein sequence ID" value="CAD8893362.1"/>
    <property type="molecule type" value="Transcribed_RNA"/>
</dbReference>
<dbReference type="AlphaFoldDB" id="A0A7S1FXJ8"/>
<reference evidence="2" key="1">
    <citation type="submission" date="2021-01" db="EMBL/GenBank/DDBJ databases">
        <authorList>
            <person name="Corre E."/>
            <person name="Pelletier E."/>
            <person name="Niang G."/>
            <person name="Scheremetjew M."/>
            <person name="Finn R."/>
            <person name="Kale V."/>
            <person name="Holt S."/>
            <person name="Cochrane G."/>
            <person name="Meng A."/>
            <person name="Brown T."/>
            <person name="Cohen L."/>
        </authorList>
    </citation>
    <scope>NUCLEOTIDE SEQUENCE</scope>
    <source>
        <strain evidence="2">308</strain>
    </source>
</reference>
<feature type="compositionally biased region" description="Basic residues" evidence="1">
    <location>
        <begin position="113"/>
        <end position="123"/>
    </location>
</feature>
<feature type="compositionally biased region" description="Basic and acidic residues" evidence="1">
    <location>
        <begin position="201"/>
        <end position="212"/>
    </location>
</feature>
<feature type="compositionally biased region" description="Basic and acidic residues" evidence="1">
    <location>
        <begin position="177"/>
        <end position="193"/>
    </location>
</feature>
<accession>A0A7S1FXJ8</accession>
<evidence type="ECO:0000313" key="2">
    <source>
        <dbReference type="EMBL" id="CAD8893362.1"/>
    </source>
</evidence>
<sequence length="671" mass="74570">MTVESQWTAADVAESNLEDVKNIKPFSRVPSLFRRKRNEKKAPGHRKTYSTASASRSPSPVQRARSPTSRTGTPLTITGSVRKSPRKIRAVPLGLESKRTDDSSVFSLGSKSLPKKATSKPVKKPNGVEISKSSPSESEKSDPYEISKTFSSDSVTFMSVEKKDDLGVTITCVSEFKKDTRESPPVSHSKEETVGNVQEGQSEKETKSKDKDEIKVADESFFPAALTNFFAIGSSINSETSSVCGSQLTFLNTNELEKSFDKIAAGVVEIAEKKGDGKLSSEEKSKLHSDIMETIKVLTKHLQTFSPKQKMQSFFDKKSASKSVSNKNSENHTDADTVDNVSTAETTDITNITGNTENSQKKVDPGLTDCIQFYLSPKFGLSLYALYEGLQKVVDEKEKKNQGERALNKDEKNIEEIERKPEQAQQESIKKSEDEKRVPLDDNEEQKQAHLLNGIDQNVVPRNDEEQKNMHLDDNEDQKEVAVNSKQERKQVSFDDEAFKDRTETSSTGTDSSSDEDHTQTEVPVKTEEAKTHISACGKKLYIFCWFEHLISRQLFFSFSVAEENAVFGMIYSLHTYFDHTELDSVIKQMAEKPCAAYYSSDSDSDGNSSGNEAVLIEDLNSSPKVMKEEGTDLGCMELCVDHVDGVEYCSPIVNMGCTPCAEMKDAEIEL</sequence>
<feature type="region of interest" description="Disordered" evidence="1">
    <location>
        <begin position="26"/>
        <end position="146"/>
    </location>
</feature>
<feature type="compositionally biased region" description="Polar residues" evidence="1">
    <location>
        <begin position="49"/>
        <end position="81"/>
    </location>
</feature>
<gene>
    <name evidence="2" type="ORF">CHYS00102_LOCUS20571</name>
</gene>
<feature type="compositionally biased region" description="Basic and acidic residues" evidence="1">
    <location>
        <begin position="486"/>
        <end position="504"/>
    </location>
</feature>
<feature type="compositionally biased region" description="Basic and acidic residues" evidence="1">
    <location>
        <begin position="515"/>
        <end position="527"/>
    </location>
</feature>
<protein>
    <submittedName>
        <fullName evidence="2">Uncharacterized protein</fullName>
    </submittedName>
</protein>
<proteinExistence type="predicted"/>
<feature type="region of interest" description="Disordered" evidence="1">
    <location>
        <begin position="397"/>
        <end position="442"/>
    </location>
</feature>
<feature type="region of interest" description="Disordered" evidence="1">
    <location>
        <begin position="177"/>
        <end position="212"/>
    </location>
</feature>
<evidence type="ECO:0000256" key="1">
    <source>
        <dbReference type="SAM" id="MobiDB-lite"/>
    </source>
</evidence>
<name>A0A7S1FXJ8_9STRA</name>
<organism evidence="2">
    <name type="scientific">Corethron hystrix</name>
    <dbReference type="NCBI Taxonomy" id="216773"/>
    <lineage>
        <taxon>Eukaryota</taxon>
        <taxon>Sar</taxon>
        <taxon>Stramenopiles</taxon>
        <taxon>Ochrophyta</taxon>
        <taxon>Bacillariophyta</taxon>
        <taxon>Coscinodiscophyceae</taxon>
        <taxon>Corethrophycidae</taxon>
        <taxon>Corethrales</taxon>
        <taxon>Corethraceae</taxon>
        <taxon>Corethron</taxon>
    </lineage>
</organism>
<feature type="region of interest" description="Disordered" evidence="1">
    <location>
        <begin position="322"/>
        <end position="342"/>
    </location>
</feature>
<feature type="region of interest" description="Disordered" evidence="1">
    <location>
        <begin position="469"/>
        <end position="527"/>
    </location>
</feature>